<dbReference type="PANTHER" id="PTHR31170">
    <property type="entry name" value="BNAC04G53230D PROTEIN"/>
    <property type="match status" value="1"/>
</dbReference>
<gene>
    <name evidence="1" type="ORF">COLO4_10497</name>
</gene>
<sequence>MVLAATSRYEIAVKNLQQKIDVLISSSPTTFIFKVPPNLRQANSKDYEPEIIYVGPYHHGKEHLKEMEKLKLNYLESLLRREHPNKSNCLEGYVAACATEKGRFEASYADGVVMSHDESLEMMVLDGCFVVELLRKFKNPELIEVSDILFYDNVNLDNVTRDLLLFENQLPFWFLSMIFGLTKLPHEGENDLGFMVIDFFRGITVLLQRTPTQQLLRQWSGSGRDQIVGSDLLGLLHGEVANLRGNRFDPCVRGSLIK</sequence>
<reference evidence="2" key="1">
    <citation type="submission" date="2013-09" db="EMBL/GenBank/DDBJ databases">
        <title>Corchorus olitorius genome sequencing.</title>
        <authorList>
            <person name="Alam M."/>
            <person name="Haque M.S."/>
            <person name="Islam M.S."/>
            <person name="Emdad E.M."/>
            <person name="Islam M.M."/>
            <person name="Ahmed B."/>
            <person name="Halim A."/>
            <person name="Hossen Q.M.M."/>
            <person name="Hossain M.Z."/>
            <person name="Ahmed R."/>
            <person name="Khan M.M."/>
            <person name="Islam R."/>
            <person name="Rashid M.M."/>
            <person name="Khan S.A."/>
            <person name="Rahman M.S."/>
            <person name="Alam M."/>
            <person name="Yahiya A.S."/>
            <person name="Khan M.S."/>
            <person name="Azam M.S."/>
            <person name="Haque T."/>
            <person name="Lashkar M.Z.H."/>
            <person name="Akhand A.I."/>
            <person name="Morshed G."/>
            <person name="Roy S."/>
            <person name="Uddin K.S."/>
            <person name="Rabeya T."/>
            <person name="Hossain A.S."/>
            <person name="Chowdhury A."/>
            <person name="Snigdha A.R."/>
            <person name="Mortoza M.S."/>
            <person name="Matin S.A."/>
            <person name="Hoque S.M.E."/>
            <person name="Islam M.K."/>
            <person name="Roy D.K."/>
            <person name="Haider R."/>
            <person name="Moosa M.M."/>
            <person name="Elias S.M."/>
            <person name="Hasan A.M."/>
            <person name="Jahan S."/>
            <person name="Shafiuddin M."/>
            <person name="Mahmood N."/>
            <person name="Shommy N.S."/>
        </authorList>
    </citation>
    <scope>NUCLEOTIDE SEQUENCE [LARGE SCALE GENOMIC DNA]</scope>
    <source>
        <strain evidence="2">cv. O-4</strain>
    </source>
</reference>
<name>A0A1R3K876_9ROSI</name>
<dbReference type="Proteomes" id="UP000187203">
    <property type="component" value="Unassembled WGS sequence"/>
</dbReference>
<dbReference type="OrthoDB" id="672127at2759"/>
<evidence type="ECO:0000313" key="2">
    <source>
        <dbReference type="Proteomes" id="UP000187203"/>
    </source>
</evidence>
<organism evidence="1 2">
    <name type="scientific">Corchorus olitorius</name>
    <dbReference type="NCBI Taxonomy" id="93759"/>
    <lineage>
        <taxon>Eukaryota</taxon>
        <taxon>Viridiplantae</taxon>
        <taxon>Streptophyta</taxon>
        <taxon>Embryophyta</taxon>
        <taxon>Tracheophyta</taxon>
        <taxon>Spermatophyta</taxon>
        <taxon>Magnoliopsida</taxon>
        <taxon>eudicotyledons</taxon>
        <taxon>Gunneridae</taxon>
        <taxon>Pentapetalae</taxon>
        <taxon>rosids</taxon>
        <taxon>malvids</taxon>
        <taxon>Malvales</taxon>
        <taxon>Malvaceae</taxon>
        <taxon>Grewioideae</taxon>
        <taxon>Apeibeae</taxon>
        <taxon>Corchorus</taxon>
    </lineage>
</organism>
<dbReference type="Pfam" id="PF03140">
    <property type="entry name" value="DUF247"/>
    <property type="match status" value="1"/>
</dbReference>
<dbReference type="EMBL" id="AWUE01014525">
    <property type="protein sequence ID" value="OMP03305.1"/>
    <property type="molecule type" value="Genomic_DNA"/>
</dbReference>
<keyword evidence="2" id="KW-1185">Reference proteome</keyword>
<proteinExistence type="predicted"/>
<evidence type="ECO:0000313" key="1">
    <source>
        <dbReference type="EMBL" id="OMP03305.1"/>
    </source>
</evidence>
<protein>
    <submittedName>
        <fullName evidence="1">Uncharacterized protein</fullName>
    </submittedName>
</protein>
<dbReference type="STRING" id="93759.A0A1R3K876"/>
<dbReference type="AlphaFoldDB" id="A0A1R3K876"/>
<accession>A0A1R3K876</accession>
<comment type="caution">
    <text evidence="1">The sequence shown here is derived from an EMBL/GenBank/DDBJ whole genome shotgun (WGS) entry which is preliminary data.</text>
</comment>
<dbReference type="PANTHER" id="PTHR31170:SF25">
    <property type="entry name" value="BNAA09G04570D PROTEIN"/>
    <property type="match status" value="1"/>
</dbReference>
<dbReference type="InterPro" id="IPR004158">
    <property type="entry name" value="DUF247_pln"/>
</dbReference>